<dbReference type="Proteomes" id="UP000548326">
    <property type="component" value="Unassembled WGS sequence"/>
</dbReference>
<gene>
    <name evidence="2" type="ORF">HDF22_001764</name>
</gene>
<protein>
    <recommendedName>
        <fullName evidence="4">Beta-galactosidase</fullName>
    </recommendedName>
</protein>
<evidence type="ECO:0000313" key="3">
    <source>
        <dbReference type="Proteomes" id="UP000548326"/>
    </source>
</evidence>
<evidence type="ECO:0008006" key="4">
    <source>
        <dbReference type="Google" id="ProtNLM"/>
    </source>
</evidence>
<name>A0A841JDJ6_9SPHI</name>
<organism evidence="2 3">
    <name type="scientific">Mucilaginibacter lappiensis</name>
    <dbReference type="NCBI Taxonomy" id="354630"/>
    <lineage>
        <taxon>Bacteria</taxon>
        <taxon>Pseudomonadati</taxon>
        <taxon>Bacteroidota</taxon>
        <taxon>Sphingobacteriia</taxon>
        <taxon>Sphingobacteriales</taxon>
        <taxon>Sphingobacteriaceae</taxon>
        <taxon>Mucilaginibacter</taxon>
    </lineage>
</organism>
<comment type="caution">
    <text evidence="2">The sequence shown here is derived from an EMBL/GenBank/DDBJ whole genome shotgun (WGS) entry which is preliminary data.</text>
</comment>
<dbReference type="Gene3D" id="3.20.20.80">
    <property type="entry name" value="Glycosidases"/>
    <property type="match status" value="1"/>
</dbReference>
<accession>A0A841JDJ6</accession>
<proteinExistence type="predicted"/>
<dbReference type="SUPFAM" id="SSF51445">
    <property type="entry name" value="(Trans)glycosidases"/>
    <property type="match status" value="1"/>
</dbReference>
<dbReference type="AlphaFoldDB" id="A0A841JDJ6"/>
<dbReference type="InterPro" id="IPR017853">
    <property type="entry name" value="GH"/>
</dbReference>
<dbReference type="RefSeq" id="WP_183586940.1">
    <property type="nucleotide sequence ID" value="NZ_JACHCA010000004.1"/>
</dbReference>
<dbReference type="EMBL" id="JACHCA010000004">
    <property type="protein sequence ID" value="MBB6127656.1"/>
    <property type="molecule type" value="Genomic_DNA"/>
</dbReference>
<evidence type="ECO:0000313" key="2">
    <source>
        <dbReference type="EMBL" id="MBB6127656.1"/>
    </source>
</evidence>
<feature type="region of interest" description="Disordered" evidence="1">
    <location>
        <begin position="37"/>
        <end position="56"/>
    </location>
</feature>
<sequence length="558" mass="62158">MNALLSKTAKMLVSCKFTVVLSLTLLFFNNCRTEKLKPTNDGPKTPDGTVISKDTTTDSSLLPHSVALKNMFGINAYEWNFLQDPANPNLKSHIYEANMAVIKSFSSVRHYMNWNKLENTKGDYTYNPTNNGSWDYDLIYTRCKQEGILVLADLKNCPTWLENTYPPNLQDNENVPAPYGLDKSDPSTYADQARTAFQFAARYGYNGNVNKTLVKVDSRPRWTNDTPNEVKIGMGLIKYIECDNERDKWWKSAATQQTPEEYAANMSAFYDGDKGRLGNNAGVKTADPSMQVVMGGLATCDVNWVKRMVEWCRKNRGYKADGTVNLCFDVINFHFYNNDGNILTHARATTGVAPELSMAGQIADSFVKYANTLAQKPEVWVTETGYDINQGSYQKAIAIGDKSVLLTQADWILRTSLLYIRHGIKKTFYYQLLDDTPDVDVQYATSGLATDAKSRPATDYILQTNTLMGNYAYQSTINADPVVDKYVSGGKVMYVLMIPDQKGRTADYTLNLGLLALKANIYSLKAGANAVVKTQVSTTLGKVTVKVSETPVFVEAAN</sequence>
<evidence type="ECO:0000256" key="1">
    <source>
        <dbReference type="SAM" id="MobiDB-lite"/>
    </source>
</evidence>
<reference evidence="2 3" key="1">
    <citation type="submission" date="2020-08" db="EMBL/GenBank/DDBJ databases">
        <title>Genomic Encyclopedia of Type Strains, Phase IV (KMG-V): Genome sequencing to study the core and pangenomes of soil and plant-associated prokaryotes.</title>
        <authorList>
            <person name="Whitman W."/>
        </authorList>
    </citation>
    <scope>NUCLEOTIDE SEQUENCE [LARGE SCALE GENOMIC DNA]</scope>
    <source>
        <strain evidence="2 3">MP601</strain>
    </source>
</reference>